<comment type="caution">
    <text evidence="1">The sequence shown here is derived from an EMBL/GenBank/DDBJ whole genome shotgun (WGS) entry which is preliminary data.</text>
</comment>
<dbReference type="EMBL" id="BEXB01000010">
    <property type="protein sequence ID" value="GAY76073.1"/>
    <property type="molecule type" value="Genomic_DNA"/>
</dbReference>
<dbReference type="AlphaFoldDB" id="A0A4Y1ZAW4"/>
<reference evidence="1 2" key="1">
    <citation type="submission" date="2017-11" db="EMBL/GenBank/DDBJ databases">
        <title>Draft Genome Sequence of Sporolactobacillus inulinus NBRC 111894 Isolated from Koso, a Japanese Sugar-Vegetable Fermented Beverage.</title>
        <authorList>
            <person name="Chiou T.Y."/>
            <person name="Oshima K."/>
            <person name="Suda W."/>
            <person name="Hattori M."/>
            <person name="Takahashi T."/>
        </authorList>
    </citation>
    <scope>NUCLEOTIDE SEQUENCE [LARGE SCALE GENOMIC DNA]</scope>
    <source>
        <strain evidence="1 2">NBRC111894</strain>
    </source>
</reference>
<protein>
    <submittedName>
        <fullName evidence="1">Uncharacterized protein</fullName>
    </submittedName>
</protein>
<evidence type="ECO:0000313" key="1">
    <source>
        <dbReference type="EMBL" id="GAY76073.1"/>
    </source>
</evidence>
<name>A0A4Y1ZAW4_9BACL</name>
<accession>A0A4Y1ZAW4</accession>
<sequence length="45" mass="5570">MLCRLLRPTNTEQLFKKSCRQSHRQLFFMWINESLAELDWKILML</sequence>
<dbReference type="Proteomes" id="UP000319716">
    <property type="component" value="Unassembled WGS sequence"/>
</dbReference>
<proteinExistence type="predicted"/>
<evidence type="ECO:0000313" key="2">
    <source>
        <dbReference type="Proteomes" id="UP000319716"/>
    </source>
</evidence>
<organism evidence="1 2">
    <name type="scientific">Sporolactobacillus inulinus</name>
    <dbReference type="NCBI Taxonomy" id="2078"/>
    <lineage>
        <taxon>Bacteria</taxon>
        <taxon>Bacillati</taxon>
        <taxon>Bacillota</taxon>
        <taxon>Bacilli</taxon>
        <taxon>Bacillales</taxon>
        <taxon>Sporolactobacillaceae</taxon>
        <taxon>Sporolactobacillus</taxon>
    </lineage>
</organism>
<gene>
    <name evidence="1" type="ORF">NBRC111894_1627</name>
</gene>